<proteinExistence type="predicted"/>
<gene>
    <name evidence="2" type="ORF">RV00_GL001044</name>
</gene>
<evidence type="ECO:0000313" key="3">
    <source>
        <dbReference type="Proteomes" id="UP000183700"/>
    </source>
</evidence>
<dbReference type="AlphaFoldDB" id="A0A1L8SND8"/>
<keyword evidence="3" id="KW-1185">Reference proteome</keyword>
<dbReference type="Gene3D" id="2.60.40.1080">
    <property type="match status" value="1"/>
</dbReference>
<organism evidence="2 3">
    <name type="scientific">Enterococcus devriesei</name>
    <dbReference type="NCBI Taxonomy" id="319970"/>
    <lineage>
        <taxon>Bacteria</taxon>
        <taxon>Bacillati</taxon>
        <taxon>Bacillota</taxon>
        <taxon>Bacilli</taxon>
        <taxon>Lactobacillales</taxon>
        <taxon>Enterococcaceae</taxon>
        <taxon>Enterococcus</taxon>
    </lineage>
</organism>
<protein>
    <recommendedName>
        <fullName evidence="1">BIG2 domain-containing protein</fullName>
    </recommendedName>
</protein>
<comment type="caution">
    <text evidence="2">The sequence shown here is derived from an EMBL/GenBank/DDBJ whole genome shotgun (WGS) entry which is preliminary data.</text>
</comment>
<sequence>MNKTTTSLAVGANETLTATITPSTATDKTVAWKSSDIAVATVDTAGKVLAVKEGKADITATTTTASKTAKCTVTVTAV</sequence>
<dbReference type="Proteomes" id="UP000183700">
    <property type="component" value="Unassembled WGS sequence"/>
</dbReference>
<evidence type="ECO:0000259" key="1">
    <source>
        <dbReference type="SMART" id="SM00635"/>
    </source>
</evidence>
<dbReference type="SUPFAM" id="SSF49373">
    <property type="entry name" value="Invasin/intimin cell-adhesion fragments"/>
    <property type="match status" value="1"/>
</dbReference>
<evidence type="ECO:0000313" key="2">
    <source>
        <dbReference type="EMBL" id="OJG33488.1"/>
    </source>
</evidence>
<feature type="domain" description="BIG2" evidence="1">
    <location>
        <begin position="2"/>
        <end position="72"/>
    </location>
</feature>
<dbReference type="Pfam" id="PF02368">
    <property type="entry name" value="Big_2"/>
    <property type="match status" value="1"/>
</dbReference>
<accession>A0A1L8SND8</accession>
<dbReference type="STRING" id="319970.RV00_GL001044"/>
<dbReference type="InterPro" id="IPR003343">
    <property type="entry name" value="Big_2"/>
</dbReference>
<dbReference type="InterPro" id="IPR008964">
    <property type="entry name" value="Invasin/intimin_cell_adhesion"/>
</dbReference>
<dbReference type="RefSeq" id="WP_211272402.1">
    <property type="nucleotide sequence ID" value="NZ_JBHLVS010000011.1"/>
</dbReference>
<reference evidence="2 3" key="1">
    <citation type="submission" date="2014-12" db="EMBL/GenBank/DDBJ databases">
        <title>Draft genome sequences of 29 type strains of Enterococci.</title>
        <authorList>
            <person name="Zhong Z."/>
            <person name="Sun Z."/>
            <person name="Liu W."/>
            <person name="Zhang W."/>
            <person name="Zhang H."/>
        </authorList>
    </citation>
    <scope>NUCLEOTIDE SEQUENCE [LARGE SCALE GENOMIC DNA]</scope>
    <source>
        <strain evidence="2 3">DSM 22802</strain>
    </source>
</reference>
<name>A0A1L8SND8_9ENTE</name>
<dbReference type="EMBL" id="JXKM01000019">
    <property type="protein sequence ID" value="OJG33488.1"/>
    <property type="molecule type" value="Genomic_DNA"/>
</dbReference>
<dbReference type="SMART" id="SM00635">
    <property type="entry name" value="BID_2"/>
    <property type="match status" value="1"/>
</dbReference>